<dbReference type="PANTHER" id="PTHR42847">
    <property type="entry name" value="ALKANESULFONATE MONOOXYGENASE"/>
    <property type="match status" value="1"/>
</dbReference>
<dbReference type="EMBL" id="DF967972">
    <property type="protein sequence ID" value="GAP15573.1"/>
    <property type="molecule type" value="Genomic_DNA"/>
</dbReference>
<dbReference type="InterPro" id="IPR050172">
    <property type="entry name" value="SsuD_RutA_monooxygenase"/>
</dbReference>
<evidence type="ECO:0000313" key="6">
    <source>
        <dbReference type="EMBL" id="GAP15573.1"/>
    </source>
</evidence>
<evidence type="ECO:0000256" key="3">
    <source>
        <dbReference type="ARBA" id="ARBA00023002"/>
    </source>
</evidence>
<keyword evidence="4" id="KW-0503">Monooxygenase</keyword>
<name>A0A0S7BP37_9CHLR</name>
<evidence type="ECO:0000313" key="7">
    <source>
        <dbReference type="Proteomes" id="UP000055060"/>
    </source>
</evidence>
<organism evidence="6">
    <name type="scientific">Longilinea arvoryzae</name>
    <dbReference type="NCBI Taxonomy" id="360412"/>
    <lineage>
        <taxon>Bacteria</taxon>
        <taxon>Bacillati</taxon>
        <taxon>Chloroflexota</taxon>
        <taxon>Anaerolineae</taxon>
        <taxon>Anaerolineales</taxon>
        <taxon>Anaerolineaceae</taxon>
        <taxon>Longilinea</taxon>
    </lineage>
</organism>
<evidence type="ECO:0000256" key="4">
    <source>
        <dbReference type="ARBA" id="ARBA00023033"/>
    </source>
</evidence>
<dbReference type="STRING" id="360412.LARV_03364"/>
<keyword evidence="2" id="KW-0288">FMN</keyword>
<dbReference type="InterPro" id="IPR036661">
    <property type="entry name" value="Luciferase-like_sf"/>
</dbReference>
<dbReference type="Gene3D" id="3.20.20.30">
    <property type="entry name" value="Luciferase-like domain"/>
    <property type="match status" value="1"/>
</dbReference>
<dbReference type="InterPro" id="IPR019921">
    <property type="entry name" value="Lucif-like_OxRdtase_Rv2161c"/>
</dbReference>
<reference evidence="6" key="1">
    <citation type="submission" date="2015-07" db="EMBL/GenBank/DDBJ databases">
        <title>Draft Genome Sequences of Anaerolinea thermolimosa IMO-1, Bellilinea caldifistulae GOMI-1, Leptolinea tardivitalis YMTK-2, Levilinea saccharolytica KIBI-1,Longilinea arvoryzae KOME-1, Previously Described as Members of the Anaerolineaceae (Chloroflexi).</title>
        <authorList>
            <person name="Sekiguchi Y."/>
            <person name="Ohashi A."/>
            <person name="Matsuura N."/>
            <person name="Tourlousse M.D."/>
        </authorList>
    </citation>
    <scope>NUCLEOTIDE SEQUENCE [LARGE SCALE GENOMIC DNA]</scope>
    <source>
        <strain evidence="6">KOME-1</strain>
    </source>
</reference>
<gene>
    <name evidence="6" type="ORF">LARV_03364</name>
</gene>
<evidence type="ECO:0000256" key="2">
    <source>
        <dbReference type="ARBA" id="ARBA00022643"/>
    </source>
</evidence>
<evidence type="ECO:0000259" key="5">
    <source>
        <dbReference type="Pfam" id="PF00296"/>
    </source>
</evidence>
<keyword evidence="3" id="KW-0560">Oxidoreductase</keyword>
<dbReference type="GO" id="GO:0008726">
    <property type="term" value="F:alkanesulfonate monooxygenase activity"/>
    <property type="evidence" value="ECO:0007669"/>
    <property type="project" value="TreeGrafter"/>
</dbReference>
<keyword evidence="1" id="KW-0285">Flavoprotein</keyword>
<dbReference type="NCBIfam" id="TIGR03619">
    <property type="entry name" value="F420_Rv2161c"/>
    <property type="match status" value="1"/>
</dbReference>
<accession>A0A0S7BP37</accession>
<evidence type="ECO:0000256" key="1">
    <source>
        <dbReference type="ARBA" id="ARBA00022630"/>
    </source>
</evidence>
<dbReference type="GO" id="GO:0046306">
    <property type="term" value="P:alkanesulfonate catabolic process"/>
    <property type="evidence" value="ECO:0007669"/>
    <property type="project" value="TreeGrafter"/>
</dbReference>
<dbReference type="SUPFAM" id="SSF51679">
    <property type="entry name" value="Bacterial luciferase-like"/>
    <property type="match status" value="1"/>
</dbReference>
<dbReference type="PANTHER" id="PTHR42847:SF4">
    <property type="entry name" value="ALKANESULFONATE MONOOXYGENASE-RELATED"/>
    <property type="match status" value="1"/>
</dbReference>
<protein>
    <submittedName>
        <fullName evidence="6">Probable F420-dependent oxidoreductase, Rv2161c family</fullName>
    </submittedName>
</protein>
<dbReference type="Proteomes" id="UP000055060">
    <property type="component" value="Unassembled WGS sequence"/>
</dbReference>
<dbReference type="OrthoDB" id="3206024at2"/>
<keyword evidence="7" id="KW-1185">Reference proteome</keyword>
<dbReference type="RefSeq" id="WP_075074744.1">
    <property type="nucleotide sequence ID" value="NZ_DF967972.1"/>
</dbReference>
<proteinExistence type="predicted"/>
<dbReference type="Pfam" id="PF00296">
    <property type="entry name" value="Bac_luciferase"/>
    <property type="match status" value="1"/>
</dbReference>
<sequence>MMKFGVVLPSYGAHSGRLATVDTTLAAEGMGFDSVWTTDHIALPKADAERFSPLLESITTLAYLAGLTSRIRLGVSSLVLPQRNPLEVARQMATLDVLSGGRAMLACGVGWSRGEYEALGSDFSNRGRRMDESIRVLRSLWRGSRTVSFQGEYYNFQDIDFAPAPIQPGGPPLWVAGDSPAAARRAFRLADGWHPNHTSPENLASLLQPMRPFIAAGRPFTVCLRLSLSFGDSPDPATPLSGNPAQVAAQIRAYRDAGMNYALIHFLAQSQAERERAMRTLMTRVAPEVD</sequence>
<dbReference type="AlphaFoldDB" id="A0A0S7BP37"/>
<feature type="domain" description="Luciferase-like" evidence="5">
    <location>
        <begin position="2"/>
        <end position="237"/>
    </location>
</feature>
<dbReference type="InterPro" id="IPR011251">
    <property type="entry name" value="Luciferase-like_dom"/>
</dbReference>